<protein>
    <submittedName>
        <fullName evidence="2">Uncharacterized protein</fullName>
    </submittedName>
</protein>
<dbReference type="Proteomes" id="UP000054166">
    <property type="component" value="Unassembled WGS sequence"/>
</dbReference>
<dbReference type="EMBL" id="KN832973">
    <property type="protein sequence ID" value="KIM90518.1"/>
    <property type="molecule type" value="Genomic_DNA"/>
</dbReference>
<gene>
    <name evidence="2" type="ORF">PILCRDRAFT_185983</name>
</gene>
<evidence type="ECO:0000313" key="3">
    <source>
        <dbReference type="Proteomes" id="UP000054166"/>
    </source>
</evidence>
<reference evidence="2 3" key="1">
    <citation type="submission" date="2014-04" db="EMBL/GenBank/DDBJ databases">
        <authorList>
            <consortium name="DOE Joint Genome Institute"/>
            <person name="Kuo A."/>
            <person name="Tarkka M."/>
            <person name="Buscot F."/>
            <person name="Kohler A."/>
            <person name="Nagy L.G."/>
            <person name="Floudas D."/>
            <person name="Copeland A."/>
            <person name="Barry K.W."/>
            <person name="Cichocki N."/>
            <person name="Veneault-Fourrey C."/>
            <person name="LaButti K."/>
            <person name="Lindquist E.A."/>
            <person name="Lipzen A."/>
            <person name="Lundell T."/>
            <person name="Morin E."/>
            <person name="Murat C."/>
            <person name="Sun H."/>
            <person name="Tunlid A."/>
            <person name="Henrissat B."/>
            <person name="Grigoriev I.V."/>
            <person name="Hibbett D.S."/>
            <person name="Martin F."/>
            <person name="Nordberg H.P."/>
            <person name="Cantor M.N."/>
            <person name="Hua S.X."/>
        </authorList>
    </citation>
    <scope>NUCLEOTIDE SEQUENCE [LARGE SCALE GENOMIC DNA]</scope>
    <source>
        <strain evidence="2 3">F 1598</strain>
    </source>
</reference>
<dbReference type="HOGENOM" id="CLU_079103_0_0_1"/>
<evidence type="ECO:0000256" key="1">
    <source>
        <dbReference type="SAM" id="MobiDB-lite"/>
    </source>
</evidence>
<feature type="compositionally biased region" description="Basic and acidic residues" evidence="1">
    <location>
        <begin position="160"/>
        <end position="169"/>
    </location>
</feature>
<feature type="compositionally biased region" description="Low complexity" evidence="1">
    <location>
        <begin position="101"/>
        <end position="137"/>
    </location>
</feature>
<feature type="compositionally biased region" description="Basic and acidic residues" evidence="1">
    <location>
        <begin position="1"/>
        <end position="10"/>
    </location>
</feature>
<dbReference type="InParanoid" id="A0A0C3BVE6"/>
<reference evidence="3" key="2">
    <citation type="submission" date="2015-01" db="EMBL/GenBank/DDBJ databases">
        <title>Evolutionary Origins and Diversification of the Mycorrhizal Mutualists.</title>
        <authorList>
            <consortium name="DOE Joint Genome Institute"/>
            <consortium name="Mycorrhizal Genomics Consortium"/>
            <person name="Kohler A."/>
            <person name="Kuo A."/>
            <person name="Nagy L.G."/>
            <person name="Floudas D."/>
            <person name="Copeland A."/>
            <person name="Barry K.W."/>
            <person name="Cichocki N."/>
            <person name="Veneault-Fourrey C."/>
            <person name="LaButti K."/>
            <person name="Lindquist E.A."/>
            <person name="Lipzen A."/>
            <person name="Lundell T."/>
            <person name="Morin E."/>
            <person name="Murat C."/>
            <person name="Riley R."/>
            <person name="Ohm R."/>
            <person name="Sun H."/>
            <person name="Tunlid A."/>
            <person name="Henrissat B."/>
            <person name="Grigoriev I.V."/>
            <person name="Hibbett D.S."/>
            <person name="Martin F."/>
        </authorList>
    </citation>
    <scope>NUCLEOTIDE SEQUENCE [LARGE SCALE GENOMIC DNA]</scope>
    <source>
        <strain evidence="3">F 1598</strain>
    </source>
</reference>
<dbReference type="AlphaFoldDB" id="A0A0C3BVE6"/>
<feature type="compositionally biased region" description="Pro residues" evidence="1">
    <location>
        <begin position="84"/>
        <end position="95"/>
    </location>
</feature>
<keyword evidence="3" id="KW-1185">Reference proteome</keyword>
<feature type="region of interest" description="Disordered" evidence="1">
    <location>
        <begin position="155"/>
        <end position="188"/>
    </location>
</feature>
<dbReference type="OrthoDB" id="3265692at2759"/>
<accession>A0A0C3BVE6</accession>
<name>A0A0C3BVE6_PILCF</name>
<feature type="region of interest" description="Disordered" evidence="1">
    <location>
        <begin position="1"/>
        <end position="137"/>
    </location>
</feature>
<organism evidence="2 3">
    <name type="scientific">Piloderma croceum (strain F 1598)</name>
    <dbReference type="NCBI Taxonomy" id="765440"/>
    <lineage>
        <taxon>Eukaryota</taxon>
        <taxon>Fungi</taxon>
        <taxon>Dikarya</taxon>
        <taxon>Basidiomycota</taxon>
        <taxon>Agaricomycotina</taxon>
        <taxon>Agaricomycetes</taxon>
        <taxon>Agaricomycetidae</taxon>
        <taxon>Atheliales</taxon>
        <taxon>Atheliaceae</taxon>
        <taxon>Piloderma</taxon>
    </lineage>
</organism>
<evidence type="ECO:0000313" key="2">
    <source>
        <dbReference type="EMBL" id="KIM90518.1"/>
    </source>
</evidence>
<proteinExistence type="predicted"/>
<sequence length="188" mass="20569">MYSTPEERDPITPSSRHRYADSFAARTSHPPTHQQIAMGLHLSRTPHLRPVGNLQHRHSAPPSQTRSNPHTRKPSMNRDDHANPPVPQMLPPPSRPSLKHSSPSRSTPTTTPPTSLGLSAASQSTSTVTSINSSTRSPLPVMSLKLRLPKFTRSVTSPVGDHREVETTRKVRFSTSSLGLDGSVKSKD</sequence>